<keyword evidence="2" id="KW-1185">Reference proteome</keyword>
<name>A0ABV8GDE5_9ACTN</name>
<organism evidence="1 2">
    <name type="scientific">Nonomuraea purpurea</name>
    <dbReference type="NCBI Taxonomy" id="1849276"/>
    <lineage>
        <taxon>Bacteria</taxon>
        <taxon>Bacillati</taxon>
        <taxon>Actinomycetota</taxon>
        <taxon>Actinomycetes</taxon>
        <taxon>Streptosporangiales</taxon>
        <taxon>Streptosporangiaceae</taxon>
        <taxon>Nonomuraea</taxon>
    </lineage>
</organism>
<reference evidence="2" key="1">
    <citation type="journal article" date="2019" name="Int. J. Syst. Evol. Microbiol.">
        <title>The Global Catalogue of Microorganisms (GCM) 10K type strain sequencing project: providing services to taxonomists for standard genome sequencing and annotation.</title>
        <authorList>
            <consortium name="The Broad Institute Genomics Platform"/>
            <consortium name="The Broad Institute Genome Sequencing Center for Infectious Disease"/>
            <person name="Wu L."/>
            <person name="Ma J."/>
        </authorList>
    </citation>
    <scope>NUCLEOTIDE SEQUENCE [LARGE SCALE GENOMIC DNA]</scope>
    <source>
        <strain evidence="2">TBRC 1276</strain>
    </source>
</reference>
<gene>
    <name evidence="1" type="ORF">ACFOY2_28100</name>
</gene>
<evidence type="ECO:0000313" key="1">
    <source>
        <dbReference type="EMBL" id="MFC4011119.1"/>
    </source>
</evidence>
<protein>
    <submittedName>
        <fullName evidence="1">Uncharacterized protein</fullName>
    </submittedName>
</protein>
<dbReference type="EMBL" id="JBHSBI010000015">
    <property type="protein sequence ID" value="MFC4011119.1"/>
    <property type="molecule type" value="Genomic_DNA"/>
</dbReference>
<evidence type="ECO:0000313" key="2">
    <source>
        <dbReference type="Proteomes" id="UP001595851"/>
    </source>
</evidence>
<dbReference type="RefSeq" id="WP_379531077.1">
    <property type="nucleotide sequence ID" value="NZ_JBHSBI010000015.1"/>
</dbReference>
<comment type="caution">
    <text evidence="1">The sequence shown here is derived from an EMBL/GenBank/DDBJ whole genome shotgun (WGS) entry which is preliminary data.</text>
</comment>
<proteinExistence type="predicted"/>
<sequence>MATLRGSPNLVFANSRAAVEDYTDLLNRRCEDVRPIRPGAHQSGLVEFRVVGVLQTAVRPDQ</sequence>
<dbReference type="Proteomes" id="UP001595851">
    <property type="component" value="Unassembled WGS sequence"/>
</dbReference>
<accession>A0ABV8GDE5</accession>